<dbReference type="KEGG" id="fri:FraEuI1c_4090"/>
<evidence type="ECO:0000259" key="3">
    <source>
        <dbReference type="SMART" id="SM00822"/>
    </source>
</evidence>
<evidence type="ECO:0000256" key="2">
    <source>
        <dbReference type="ARBA" id="ARBA00023002"/>
    </source>
</evidence>
<protein>
    <submittedName>
        <fullName evidence="4">Short-chain dehydrogenase/reductase SDR</fullName>
    </submittedName>
</protein>
<feature type="domain" description="Ketoreductase" evidence="3">
    <location>
        <begin position="11"/>
        <end position="190"/>
    </location>
</feature>
<dbReference type="FunFam" id="3.40.50.720:FF:000173">
    <property type="entry name" value="3-oxoacyl-[acyl-carrier protein] reductase"/>
    <property type="match status" value="1"/>
</dbReference>
<dbReference type="AlphaFoldDB" id="E3J843"/>
<dbReference type="InterPro" id="IPR020904">
    <property type="entry name" value="Sc_DH/Rdtase_CS"/>
</dbReference>
<dbReference type="RefSeq" id="WP_013425209.1">
    <property type="nucleotide sequence ID" value="NC_014666.1"/>
</dbReference>
<dbReference type="eggNOG" id="COG1028">
    <property type="taxonomic scope" value="Bacteria"/>
</dbReference>
<evidence type="ECO:0000313" key="5">
    <source>
        <dbReference type="Proteomes" id="UP000002484"/>
    </source>
</evidence>
<dbReference type="PANTHER" id="PTHR42879:SF2">
    <property type="entry name" value="3-OXOACYL-[ACYL-CARRIER-PROTEIN] REDUCTASE FABG"/>
    <property type="match status" value="1"/>
</dbReference>
<dbReference type="PRINTS" id="PR00080">
    <property type="entry name" value="SDRFAMILY"/>
</dbReference>
<dbReference type="SUPFAM" id="SSF51735">
    <property type="entry name" value="NAD(P)-binding Rossmann-fold domains"/>
    <property type="match status" value="1"/>
</dbReference>
<dbReference type="NCBIfam" id="NF009466">
    <property type="entry name" value="PRK12826.1-2"/>
    <property type="match status" value="1"/>
</dbReference>
<dbReference type="SMART" id="SM00822">
    <property type="entry name" value="PKS_KR"/>
    <property type="match status" value="1"/>
</dbReference>
<dbReference type="InParanoid" id="E3J843"/>
<dbReference type="PANTHER" id="PTHR42879">
    <property type="entry name" value="3-OXOACYL-(ACYL-CARRIER-PROTEIN) REDUCTASE"/>
    <property type="match status" value="1"/>
</dbReference>
<sequence>MSSFPAWAEPRTAIVTGGGRGIGAAISSRLAAEGAAVAVWDLDGDTAKATAAAIEEAGGRAVGLAVDVADRARIDAAVAEVDALFGPATILVNNAGISPFKRFLDITRDDYDRVFAVNLRGTFDCCQAVAPGMIAARWGRIVNIASSAGQTGNALQTHYAATKAGVIGLTMSLAKELGPKGITVNAIPPSFVDTPTLQTSQAAGFLGQGVETHVKTTPVRRVGRPEDIAAACAYLVRDEASFITGQVVGVNGGRTIG</sequence>
<keyword evidence="2" id="KW-0560">Oxidoreductase</keyword>
<proteinExistence type="inferred from homology"/>
<dbReference type="Proteomes" id="UP000002484">
    <property type="component" value="Chromosome"/>
</dbReference>
<accession>E3J843</accession>
<dbReference type="NCBIfam" id="NF005559">
    <property type="entry name" value="PRK07231.1"/>
    <property type="match status" value="1"/>
</dbReference>
<keyword evidence="5" id="KW-1185">Reference proteome</keyword>
<evidence type="ECO:0000313" key="4">
    <source>
        <dbReference type="EMBL" id="ADP82091.1"/>
    </source>
</evidence>
<comment type="similarity">
    <text evidence="1">Belongs to the short-chain dehydrogenases/reductases (SDR) family.</text>
</comment>
<dbReference type="EMBL" id="CP002299">
    <property type="protein sequence ID" value="ADP82091.1"/>
    <property type="molecule type" value="Genomic_DNA"/>
</dbReference>
<dbReference type="OrthoDB" id="286404at2"/>
<dbReference type="STRING" id="298654.FraEuI1c_4090"/>
<organism evidence="4 5">
    <name type="scientific">Pseudofrankia inefficax (strain DSM 45817 / CECT 9037 / DDB 130130 / EuI1c)</name>
    <name type="common">Frankia inefficax</name>
    <dbReference type="NCBI Taxonomy" id="298654"/>
    <lineage>
        <taxon>Bacteria</taxon>
        <taxon>Bacillati</taxon>
        <taxon>Actinomycetota</taxon>
        <taxon>Actinomycetes</taxon>
        <taxon>Frankiales</taxon>
        <taxon>Frankiaceae</taxon>
        <taxon>Pseudofrankia</taxon>
    </lineage>
</organism>
<dbReference type="FunCoup" id="E3J843">
    <property type="interactions" value="76"/>
</dbReference>
<reference evidence="4 5" key="1">
    <citation type="submission" date="2010-10" db="EMBL/GenBank/DDBJ databases">
        <title>Complete sequence of Frankia sp. EuI1c.</title>
        <authorList>
            <consortium name="US DOE Joint Genome Institute"/>
            <person name="Lucas S."/>
            <person name="Copeland A."/>
            <person name="Lapidus A."/>
            <person name="Cheng J.-F."/>
            <person name="Bruce D."/>
            <person name="Goodwin L."/>
            <person name="Pitluck S."/>
            <person name="Chertkov O."/>
            <person name="Detter J.C."/>
            <person name="Han C."/>
            <person name="Tapia R."/>
            <person name="Land M."/>
            <person name="Hauser L."/>
            <person name="Jeffries C."/>
            <person name="Kyrpides N."/>
            <person name="Ivanova N."/>
            <person name="Mikhailova N."/>
            <person name="Beauchemin N."/>
            <person name="Sen A."/>
            <person name="Sur S.A."/>
            <person name="Gtari M."/>
            <person name="Wall L."/>
            <person name="Tisa L."/>
            <person name="Woyke T."/>
        </authorList>
    </citation>
    <scope>NUCLEOTIDE SEQUENCE [LARGE SCALE GENOMIC DNA]</scope>
    <source>
        <strain evidence="5">DSM 45817 / CECT 9037 / EuI1c</strain>
    </source>
</reference>
<dbReference type="GO" id="GO:0016491">
    <property type="term" value="F:oxidoreductase activity"/>
    <property type="evidence" value="ECO:0007669"/>
    <property type="project" value="UniProtKB-KW"/>
</dbReference>
<dbReference type="Pfam" id="PF13561">
    <property type="entry name" value="adh_short_C2"/>
    <property type="match status" value="1"/>
</dbReference>
<dbReference type="InterPro" id="IPR036291">
    <property type="entry name" value="NAD(P)-bd_dom_sf"/>
</dbReference>
<dbReference type="PROSITE" id="PS00061">
    <property type="entry name" value="ADH_SHORT"/>
    <property type="match status" value="1"/>
</dbReference>
<dbReference type="Gene3D" id="3.40.50.720">
    <property type="entry name" value="NAD(P)-binding Rossmann-like Domain"/>
    <property type="match status" value="1"/>
</dbReference>
<evidence type="ECO:0000256" key="1">
    <source>
        <dbReference type="ARBA" id="ARBA00006484"/>
    </source>
</evidence>
<dbReference type="PRINTS" id="PR00081">
    <property type="entry name" value="GDHRDH"/>
</dbReference>
<dbReference type="InterPro" id="IPR050259">
    <property type="entry name" value="SDR"/>
</dbReference>
<dbReference type="GO" id="GO:0032787">
    <property type="term" value="P:monocarboxylic acid metabolic process"/>
    <property type="evidence" value="ECO:0007669"/>
    <property type="project" value="UniProtKB-ARBA"/>
</dbReference>
<name>E3J843_PSEI1</name>
<dbReference type="InterPro" id="IPR002347">
    <property type="entry name" value="SDR_fam"/>
</dbReference>
<dbReference type="HOGENOM" id="CLU_010194_1_2_11"/>
<gene>
    <name evidence="4" type="ordered locus">FraEuI1c_4090</name>
</gene>
<dbReference type="InterPro" id="IPR057326">
    <property type="entry name" value="KR_dom"/>
</dbReference>